<evidence type="ECO:0000313" key="2">
    <source>
        <dbReference type="EMBL" id="HGQ18281.1"/>
    </source>
</evidence>
<evidence type="ECO:0000313" key="1">
    <source>
        <dbReference type="EMBL" id="HGN36967.1"/>
    </source>
</evidence>
<reference evidence="1" key="1">
    <citation type="journal article" date="2020" name="mSystems">
        <title>Genome- and Community-Level Interaction Insights into Carbon Utilization and Element Cycling Functions of Hydrothermarchaeota in Hydrothermal Sediment.</title>
        <authorList>
            <person name="Zhou Z."/>
            <person name="Liu Y."/>
            <person name="Xu W."/>
            <person name="Pan J."/>
            <person name="Luo Z.H."/>
            <person name="Li M."/>
        </authorList>
    </citation>
    <scope>NUCLEOTIDE SEQUENCE [LARGE SCALE GENOMIC DNA]</scope>
    <source>
        <strain evidence="1">SpSt-618</strain>
        <strain evidence="2">SpSt-657</strain>
    </source>
</reference>
<comment type="caution">
    <text evidence="1">The sequence shown here is derived from an EMBL/GenBank/DDBJ whole genome shotgun (WGS) entry which is preliminary data.</text>
</comment>
<dbReference type="AlphaFoldDB" id="A0A7J3I8M7"/>
<protein>
    <submittedName>
        <fullName evidence="1">Uncharacterized protein</fullName>
    </submittedName>
</protein>
<accession>A0A7J3I8M7</accession>
<sequence length="75" mass="8918">MEEGFTDLESRRLAYLWQLSTIVLYQSKLSGFSPISVTSRFDVVPLIAEQYLRKLLILLDSSRLYWCLYVYGWLY</sequence>
<proteinExistence type="predicted"/>
<gene>
    <name evidence="1" type="ORF">ENT87_05415</name>
    <name evidence="2" type="ORF">ENU30_04835</name>
</gene>
<organism evidence="1">
    <name type="scientific">Ignisphaera aggregans</name>
    <dbReference type="NCBI Taxonomy" id="334771"/>
    <lineage>
        <taxon>Archaea</taxon>
        <taxon>Thermoproteota</taxon>
        <taxon>Thermoprotei</taxon>
        <taxon>Desulfurococcales</taxon>
        <taxon>Desulfurococcaceae</taxon>
        <taxon>Ignisphaera</taxon>
    </lineage>
</organism>
<dbReference type="EMBL" id="DTBZ01000091">
    <property type="protein sequence ID" value="HGQ18281.1"/>
    <property type="molecule type" value="Genomic_DNA"/>
</dbReference>
<dbReference type="EMBL" id="DTAI01000151">
    <property type="protein sequence ID" value="HGN36967.1"/>
    <property type="molecule type" value="Genomic_DNA"/>
</dbReference>
<name>A0A7J3I8M7_9CREN</name>